<sequence>MTIRVLFRPLLAALLLPGWALADRTPENLRGFRSVCVNAGFEEQGKENEAIRTKLIERLYAALESARIKAADSPCQEKGLSSSGQLNLYFSFISTQDGRIFNSVLDGWLSREGPYKGPTLWQDNIFGSMEAGGGALEAADLLDELLEGFVKDWQSVH</sequence>
<gene>
    <name evidence="2" type="ORF">CVO96_03170</name>
</gene>
<comment type="caution">
    <text evidence="2">The sequence shown here is derived from an EMBL/GenBank/DDBJ whole genome shotgun (WGS) entry which is preliminary data.</text>
</comment>
<feature type="signal peptide" evidence="1">
    <location>
        <begin position="1"/>
        <end position="22"/>
    </location>
</feature>
<keyword evidence="3" id="KW-1185">Reference proteome</keyword>
<accession>A0A2K3UVE0</accession>
<reference evidence="2 3" key="1">
    <citation type="submission" date="2018-01" db="EMBL/GenBank/DDBJ databases">
        <title>Deinococcus koreensis sp. nov., a radiation-resistant bacterium isolated from river water.</title>
        <authorList>
            <person name="Choi A."/>
        </authorList>
    </citation>
    <scope>NUCLEOTIDE SEQUENCE [LARGE SCALE GENOMIC DNA]</scope>
    <source>
        <strain evidence="2 3">SJW1-2</strain>
    </source>
</reference>
<dbReference type="OrthoDB" id="71316at2"/>
<proteinExistence type="predicted"/>
<dbReference type="EMBL" id="PPPD01000001">
    <property type="protein sequence ID" value="PNY80498.1"/>
    <property type="molecule type" value="Genomic_DNA"/>
</dbReference>
<feature type="chain" id="PRO_5014376074" evidence="1">
    <location>
        <begin position="23"/>
        <end position="157"/>
    </location>
</feature>
<dbReference type="AlphaFoldDB" id="A0A2K3UVE0"/>
<evidence type="ECO:0000313" key="3">
    <source>
        <dbReference type="Proteomes" id="UP000236379"/>
    </source>
</evidence>
<dbReference type="RefSeq" id="WP_103310241.1">
    <property type="nucleotide sequence ID" value="NZ_PPPD01000001.1"/>
</dbReference>
<protein>
    <submittedName>
        <fullName evidence="2">Uncharacterized protein</fullName>
    </submittedName>
</protein>
<evidence type="ECO:0000256" key="1">
    <source>
        <dbReference type="SAM" id="SignalP"/>
    </source>
</evidence>
<keyword evidence="1" id="KW-0732">Signal</keyword>
<name>A0A2K3UVE0_9DEIO</name>
<evidence type="ECO:0000313" key="2">
    <source>
        <dbReference type="EMBL" id="PNY80498.1"/>
    </source>
</evidence>
<organism evidence="2 3">
    <name type="scientific">Deinococcus koreensis</name>
    <dbReference type="NCBI Taxonomy" id="2054903"/>
    <lineage>
        <taxon>Bacteria</taxon>
        <taxon>Thermotogati</taxon>
        <taxon>Deinococcota</taxon>
        <taxon>Deinococci</taxon>
        <taxon>Deinococcales</taxon>
        <taxon>Deinococcaceae</taxon>
        <taxon>Deinococcus</taxon>
    </lineage>
</organism>
<dbReference type="Proteomes" id="UP000236379">
    <property type="component" value="Unassembled WGS sequence"/>
</dbReference>